<evidence type="ECO:0000313" key="1">
    <source>
        <dbReference type="EMBL" id="SFG92384.1"/>
    </source>
</evidence>
<dbReference type="Gene3D" id="1.10.246.150">
    <property type="match status" value="1"/>
</dbReference>
<dbReference type="AlphaFoldDB" id="A0A1I2VSZ2"/>
<sequence>MLETVKMLLGIDEFEIALDGILNHFINQAYRLAYAYCNLTELPADYDDTIADLAVYLYNNRDSVGYKQKVQGERSVTYEGDGIPEYIKTALPLPKIKVGCQ</sequence>
<dbReference type="InterPro" id="IPR053746">
    <property type="entry name" value="Viral_HT_Connector_Assembly"/>
</dbReference>
<dbReference type="Proteomes" id="UP000199337">
    <property type="component" value="Unassembled WGS sequence"/>
</dbReference>
<dbReference type="Pfam" id="PF05135">
    <property type="entry name" value="Phage_connect_1"/>
    <property type="match status" value="1"/>
</dbReference>
<evidence type="ECO:0000313" key="2">
    <source>
        <dbReference type="Proteomes" id="UP000199337"/>
    </source>
</evidence>
<reference evidence="2" key="1">
    <citation type="submission" date="2016-10" db="EMBL/GenBank/DDBJ databases">
        <authorList>
            <person name="Varghese N."/>
            <person name="Submissions S."/>
        </authorList>
    </citation>
    <scope>NUCLEOTIDE SEQUENCE [LARGE SCALE GENOMIC DNA]</scope>
    <source>
        <strain evidence="2">DSM 17038</strain>
    </source>
</reference>
<proteinExistence type="predicted"/>
<gene>
    <name evidence="1" type="ORF">SAMN05660649_03143</name>
</gene>
<dbReference type="InterPro" id="IPR021146">
    <property type="entry name" value="Phage_gp6-like_head-tail"/>
</dbReference>
<protein>
    <submittedName>
        <fullName evidence="1">Phage gp6-like head-tail connector protein</fullName>
    </submittedName>
</protein>
<dbReference type="STRING" id="341036.SAMN05660649_03143"/>
<dbReference type="EMBL" id="FOOX01000012">
    <property type="protein sequence ID" value="SFG92384.1"/>
    <property type="molecule type" value="Genomic_DNA"/>
</dbReference>
<accession>A0A1I2VSZ2</accession>
<dbReference type="RefSeq" id="WP_092472334.1">
    <property type="nucleotide sequence ID" value="NZ_FOOX01000012.1"/>
</dbReference>
<organism evidence="1 2">
    <name type="scientific">Desulfotruncus arcticus DSM 17038</name>
    <dbReference type="NCBI Taxonomy" id="1121424"/>
    <lineage>
        <taxon>Bacteria</taxon>
        <taxon>Bacillati</taxon>
        <taxon>Bacillota</taxon>
        <taxon>Clostridia</taxon>
        <taxon>Eubacteriales</taxon>
        <taxon>Desulfallaceae</taxon>
        <taxon>Desulfotruncus</taxon>
    </lineage>
</organism>
<keyword evidence="2" id="KW-1185">Reference proteome</keyword>
<dbReference type="OrthoDB" id="2611623at2"/>
<name>A0A1I2VSZ2_9FIRM</name>